<dbReference type="Pfam" id="PF14967">
    <property type="entry name" value="FAM70"/>
    <property type="match status" value="2"/>
</dbReference>
<evidence type="ECO:0000313" key="8">
    <source>
        <dbReference type="EMBL" id="KAL2087414.1"/>
    </source>
</evidence>
<comment type="subcellular location">
    <subcellularLocation>
        <location evidence="1">Membrane</location>
        <topology evidence="1">Multi-pass membrane protein</topology>
    </subcellularLocation>
</comment>
<evidence type="ECO:0000256" key="4">
    <source>
        <dbReference type="ARBA" id="ARBA00022989"/>
    </source>
</evidence>
<keyword evidence="5 7" id="KW-0472">Membrane</keyword>
<evidence type="ECO:0000256" key="5">
    <source>
        <dbReference type="ARBA" id="ARBA00023136"/>
    </source>
</evidence>
<evidence type="ECO:0000256" key="2">
    <source>
        <dbReference type="ARBA" id="ARBA00007903"/>
    </source>
</evidence>
<keyword evidence="4 7" id="KW-1133">Transmembrane helix</keyword>
<evidence type="ECO:0000256" key="3">
    <source>
        <dbReference type="ARBA" id="ARBA00022692"/>
    </source>
</evidence>
<feature type="compositionally biased region" description="Polar residues" evidence="6">
    <location>
        <begin position="286"/>
        <end position="301"/>
    </location>
</feature>
<dbReference type="AlphaFoldDB" id="A0ABD1JKU2"/>
<reference evidence="8 9" key="1">
    <citation type="submission" date="2024-09" db="EMBL/GenBank/DDBJ databases">
        <title>A chromosome-level genome assembly of Gray's grenadier anchovy, Coilia grayii.</title>
        <authorList>
            <person name="Fu Z."/>
        </authorList>
    </citation>
    <scope>NUCLEOTIDE SEQUENCE [LARGE SCALE GENOMIC DNA]</scope>
    <source>
        <strain evidence="8">G4</strain>
        <tissue evidence="8">Muscle</tissue>
    </source>
</reference>
<dbReference type="Proteomes" id="UP001591681">
    <property type="component" value="Unassembled WGS sequence"/>
</dbReference>
<keyword evidence="9" id="KW-1185">Reference proteome</keyword>
<feature type="transmembrane region" description="Helical" evidence="7">
    <location>
        <begin position="64"/>
        <end position="90"/>
    </location>
</feature>
<feature type="transmembrane region" description="Helical" evidence="7">
    <location>
        <begin position="149"/>
        <end position="174"/>
    </location>
</feature>
<keyword evidence="3 7" id="KW-0812">Transmembrane</keyword>
<comment type="similarity">
    <text evidence="2">Belongs to the TMEM255 family.</text>
</comment>
<feature type="compositionally biased region" description="Low complexity" evidence="6">
    <location>
        <begin position="264"/>
        <end position="281"/>
    </location>
</feature>
<accession>A0ABD1JKU2</accession>
<gene>
    <name evidence="8" type="ORF">ACEWY4_016242</name>
</gene>
<dbReference type="PANTHER" id="PTHR33721:SF3">
    <property type="entry name" value="TRANSMEMBRANE PROTEIN 255B"/>
    <property type="match status" value="1"/>
</dbReference>
<dbReference type="EMBL" id="JBHFQA010000014">
    <property type="protein sequence ID" value="KAL2087414.1"/>
    <property type="molecule type" value="Genomic_DNA"/>
</dbReference>
<evidence type="ECO:0000256" key="7">
    <source>
        <dbReference type="SAM" id="Phobius"/>
    </source>
</evidence>
<protein>
    <submittedName>
        <fullName evidence="8">Uncharacterized protein</fullName>
    </submittedName>
</protein>
<evidence type="ECO:0000256" key="6">
    <source>
        <dbReference type="SAM" id="MobiDB-lite"/>
    </source>
</evidence>
<name>A0ABD1JKU2_9TELE</name>
<feature type="transmembrane region" description="Helical" evidence="7">
    <location>
        <begin position="31"/>
        <end position="52"/>
    </location>
</feature>
<evidence type="ECO:0000313" key="9">
    <source>
        <dbReference type="Proteomes" id="UP001591681"/>
    </source>
</evidence>
<feature type="compositionally biased region" description="Pro residues" evidence="6">
    <location>
        <begin position="241"/>
        <end position="250"/>
    </location>
</feature>
<evidence type="ECO:0000256" key="1">
    <source>
        <dbReference type="ARBA" id="ARBA00004141"/>
    </source>
</evidence>
<comment type="caution">
    <text evidence="8">The sequence shown here is derived from an EMBL/GenBank/DDBJ whole genome shotgun (WGS) entry which is preliminary data.</text>
</comment>
<dbReference type="InterPro" id="IPR028014">
    <property type="entry name" value="TMEM255"/>
</dbReference>
<proteinExistence type="inferred from homology"/>
<sequence length="312" mass="33946">MQPHSTPPALNQTESADLDPAGEYLKRKQTALWYSVSLLALSVVILTVGLVTSTRTDNVPVTGFYPGIILIAAIIFISLGIKACFFCAIIDGVIAAEFLFTCRHHDGCDLRVKANSCFCCDLFSCKGPEYYYEFTGVKSCWDVVHLHRLMWACVTLNVIAIFLGIVTAAVLGAFRHLSPEPLVVSSGPAMIPMPPSPVPPPHMLYNPTPVQHLMHYPGFCPSGQALPVYPSYPMPMQHHPGLPPPMPNMPQPNSEASLAPLEETQPPSQTPNSPSNTPTSQDDSSHSAPTPNAPTFYTQEFSVFEKPPPYAT</sequence>
<dbReference type="GO" id="GO:0016020">
    <property type="term" value="C:membrane"/>
    <property type="evidence" value="ECO:0007669"/>
    <property type="project" value="UniProtKB-SubCell"/>
</dbReference>
<feature type="region of interest" description="Disordered" evidence="6">
    <location>
        <begin position="239"/>
        <end position="312"/>
    </location>
</feature>
<dbReference type="PANTHER" id="PTHR33721">
    <property type="entry name" value="TRANSMEMBRANE PROTEIN 255B-LIKE"/>
    <property type="match status" value="1"/>
</dbReference>
<organism evidence="8 9">
    <name type="scientific">Coilia grayii</name>
    <name type="common">Gray's grenadier anchovy</name>
    <dbReference type="NCBI Taxonomy" id="363190"/>
    <lineage>
        <taxon>Eukaryota</taxon>
        <taxon>Metazoa</taxon>
        <taxon>Chordata</taxon>
        <taxon>Craniata</taxon>
        <taxon>Vertebrata</taxon>
        <taxon>Euteleostomi</taxon>
        <taxon>Actinopterygii</taxon>
        <taxon>Neopterygii</taxon>
        <taxon>Teleostei</taxon>
        <taxon>Clupei</taxon>
        <taxon>Clupeiformes</taxon>
        <taxon>Clupeoidei</taxon>
        <taxon>Engraulidae</taxon>
        <taxon>Coilinae</taxon>
        <taxon>Coilia</taxon>
    </lineage>
</organism>